<evidence type="ECO:0000259" key="2">
    <source>
        <dbReference type="Pfam" id="PF08327"/>
    </source>
</evidence>
<dbReference type="SUPFAM" id="SSF55961">
    <property type="entry name" value="Bet v1-like"/>
    <property type="match status" value="1"/>
</dbReference>
<evidence type="ECO:0000313" key="4">
    <source>
        <dbReference type="EMBL" id="URF04946.1"/>
    </source>
</evidence>
<dbReference type="KEGG" id="ccam:M5D45_03640"/>
<reference evidence="4" key="3">
    <citation type="submission" date="2022-05" db="EMBL/GenBank/DDBJ databases">
        <authorList>
            <person name="Kunte H.-J."/>
        </authorList>
    </citation>
    <scope>NUCLEOTIDE SEQUENCE</scope>
    <source>
        <strain evidence="4">G5</strain>
    </source>
</reference>
<protein>
    <submittedName>
        <fullName evidence="3">Polyketide cyclase</fullName>
    </submittedName>
    <submittedName>
        <fullName evidence="4">SRPBCC family protein</fullName>
    </submittedName>
</protein>
<evidence type="ECO:0000313" key="5">
    <source>
        <dbReference type="Proteomes" id="UP000318943"/>
    </source>
</evidence>
<evidence type="ECO:0000256" key="1">
    <source>
        <dbReference type="ARBA" id="ARBA00006817"/>
    </source>
</evidence>
<dbReference type="EMBL" id="VCIZ01000004">
    <property type="protein sequence ID" value="TSP13159.1"/>
    <property type="molecule type" value="Genomic_DNA"/>
</dbReference>
<feature type="domain" description="Activator of Hsp90 ATPase homologue 1/2-like C-terminal" evidence="2">
    <location>
        <begin position="21"/>
        <end position="155"/>
    </location>
</feature>
<dbReference type="Gene3D" id="3.30.530.20">
    <property type="match status" value="1"/>
</dbReference>
<organism evidence="4 6">
    <name type="scientific">Cupriavidus campinensis</name>
    <dbReference type="NCBI Taxonomy" id="151783"/>
    <lineage>
        <taxon>Bacteria</taxon>
        <taxon>Pseudomonadati</taxon>
        <taxon>Pseudomonadota</taxon>
        <taxon>Betaproteobacteria</taxon>
        <taxon>Burkholderiales</taxon>
        <taxon>Burkholderiaceae</taxon>
        <taxon>Cupriavidus</taxon>
    </lineage>
</organism>
<name>A0AAE9L2V3_9BURK</name>
<reference evidence="4" key="2">
    <citation type="journal article" date="2022" name="Microbiol. Resour. Announc.">
        <title>Genome Sequence of Cupriavidus campinensis Strain G5, a Member of a Bacterial Consortium Capable of Polyethylene Degradation.</title>
        <authorList>
            <person name="Schneider B."/>
            <person name="Pfeiffer F."/>
            <person name="Dyall-Smith M."/>
            <person name="Kunte H.J."/>
        </authorList>
    </citation>
    <scope>NUCLEOTIDE SEQUENCE</scope>
    <source>
        <strain evidence="4">G5</strain>
    </source>
</reference>
<accession>A0AAE9L2V3</accession>
<dbReference type="AlphaFoldDB" id="A0AAE9L2V3"/>
<dbReference type="InterPro" id="IPR013538">
    <property type="entry name" value="ASHA1/2-like_C"/>
</dbReference>
<dbReference type="CDD" id="cd08896">
    <property type="entry name" value="SRPBCC_CalC_Aha1-like_3"/>
    <property type="match status" value="1"/>
</dbReference>
<dbReference type="Pfam" id="PF08327">
    <property type="entry name" value="AHSA1"/>
    <property type="match status" value="1"/>
</dbReference>
<keyword evidence="5" id="KW-1185">Reference proteome</keyword>
<gene>
    <name evidence="3" type="ORF">FGG12_09695</name>
    <name evidence="4" type="ORF">M5D45_03640</name>
</gene>
<dbReference type="InterPro" id="IPR023393">
    <property type="entry name" value="START-like_dom_sf"/>
</dbReference>
<dbReference type="EMBL" id="CP097330">
    <property type="protein sequence ID" value="URF04946.1"/>
    <property type="molecule type" value="Genomic_DNA"/>
</dbReference>
<reference evidence="3 5" key="1">
    <citation type="submission" date="2019-05" db="EMBL/GenBank/DDBJ databases">
        <title>Whole genome sequence analysis of Cupriavidus campinensis S14E4C strain.</title>
        <authorList>
            <person name="Abbaszade G."/>
            <person name="Szabo A."/>
            <person name="Toumi M."/>
            <person name="Toth E."/>
        </authorList>
    </citation>
    <scope>NUCLEOTIDE SEQUENCE [LARGE SCALE GENOMIC DNA]</scope>
    <source>
        <strain evidence="3 5">S14E4C</strain>
    </source>
</reference>
<proteinExistence type="inferred from homology"/>
<dbReference type="Proteomes" id="UP000318943">
    <property type="component" value="Unassembled WGS sequence"/>
</dbReference>
<dbReference type="RefSeq" id="WP_144197447.1">
    <property type="nucleotide sequence ID" value="NZ_CP097330.1"/>
</dbReference>
<evidence type="ECO:0000313" key="3">
    <source>
        <dbReference type="EMBL" id="TSP13159.1"/>
    </source>
</evidence>
<evidence type="ECO:0000313" key="6">
    <source>
        <dbReference type="Proteomes" id="UP001056132"/>
    </source>
</evidence>
<comment type="similarity">
    <text evidence="1">Belongs to the AHA1 family.</text>
</comment>
<sequence>MSNSPADNAESRDLVISRVLRAPRAALWRAWSDPALLKEWWCPKPWTTEVLAFDLRPGGAFHTIMRGPDGGVSDNPGSFLEVVPQARLVMTSMLTGGWRPAKPWLGFTAIITMADEGTGSRYTATVMHPDDETRDQHEKLGFFDGWNTCITQLDDFALALR</sequence>
<dbReference type="Proteomes" id="UP001056132">
    <property type="component" value="Chromosome 1"/>
</dbReference>